<evidence type="ECO:0000313" key="3">
    <source>
        <dbReference type="EMBL" id="NJC26717.1"/>
    </source>
</evidence>
<dbReference type="PANTHER" id="PTHR34039:SF1">
    <property type="entry name" value="UPF0102 PROTEIN YRAN"/>
    <property type="match status" value="1"/>
</dbReference>
<dbReference type="InterPro" id="IPR011856">
    <property type="entry name" value="tRNA_endonuc-like_dom_sf"/>
</dbReference>
<dbReference type="EMBL" id="JAATJH010000003">
    <property type="protein sequence ID" value="NJC26717.1"/>
    <property type="molecule type" value="Genomic_DNA"/>
</dbReference>
<proteinExistence type="inferred from homology"/>
<dbReference type="PANTHER" id="PTHR34039">
    <property type="entry name" value="UPF0102 PROTEIN YRAN"/>
    <property type="match status" value="1"/>
</dbReference>
<dbReference type="SUPFAM" id="SSF52980">
    <property type="entry name" value="Restriction endonuclease-like"/>
    <property type="match status" value="1"/>
</dbReference>
<keyword evidence="3" id="KW-0378">Hydrolase</keyword>
<reference evidence="3 4" key="1">
    <citation type="submission" date="2020-03" db="EMBL/GenBank/DDBJ databases">
        <title>Genomic Encyclopedia of Type Strains, Phase IV (KMG-IV): sequencing the most valuable type-strain genomes for metagenomic binning, comparative biology and taxonomic classification.</title>
        <authorList>
            <person name="Goeker M."/>
        </authorList>
    </citation>
    <scope>NUCLEOTIDE SEQUENCE [LARGE SCALE GENOMIC DNA]</scope>
    <source>
        <strain evidence="3 4">DSM 105096</strain>
    </source>
</reference>
<organism evidence="3 4">
    <name type="scientific">Neolewinella antarctica</name>
    <dbReference type="NCBI Taxonomy" id="442734"/>
    <lineage>
        <taxon>Bacteria</taxon>
        <taxon>Pseudomonadati</taxon>
        <taxon>Bacteroidota</taxon>
        <taxon>Saprospiria</taxon>
        <taxon>Saprospirales</taxon>
        <taxon>Lewinellaceae</taxon>
        <taxon>Neolewinella</taxon>
    </lineage>
</organism>
<dbReference type="InterPro" id="IPR003509">
    <property type="entry name" value="UPF0102_YraN-like"/>
</dbReference>
<dbReference type="Proteomes" id="UP000770785">
    <property type="component" value="Unassembled WGS sequence"/>
</dbReference>
<dbReference type="Gene3D" id="3.40.1350.10">
    <property type="match status" value="1"/>
</dbReference>
<sequence length="122" mass="14108">MKDTQETGQIGEAIAEGYLLEKGFRIVTTGYRYKRAEIDIIAAKEESLYFVEVKTRRGFGHGHPTLSVTDRKEQLLARAAANYMYETNHEWAFRFDVISILLYKDGNYDLEHLEDAFFPGLH</sequence>
<dbReference type="GO" id="GO:0004519">
    <property type="term" value="F:endonuclease activity"/>
    <property type="evidence" value="ECO:0007669"/>
    <property type="project" value="UniProtKB-KW"/>
</dbReference>
<evidence type="ECO:0000313" key="4">
    <source>
        <dbReference type="Proteomes" id="UP000770785"/>
    </source>
</evidence>
<dbReference type="InterPro" id="IPR011335">
    <property type="entry name" value="Restrct_endonuc-II-like"/>
</dbReference>
<dbReference type="HAMAP" id="MF_00048">
    <property type="entry name" value="UPF0102"/>
    <property type="match status" value="1"/>
</dbReference>
<comment type="similarity">
    <text evidence="1 2">Belongs to the UPF0102 family.</text>
</comment>
<name>A0ABX0XD59_9BACT</name>
<evidence type="ECO:0000256" key="1">
    <source>
        <dbReference type="ARBA" id="ARBA00006738"/>
    </source>
</evidence>
<comment type="caution">
    <text evidence="3">The sequence shown here is derived from an EMBL/GenBank/DDBJ whole genome shotgun (WGS) entry which is preliminary data.</text>
</comment>
<gene>
    <name evidence="3" type="ORF">GGR27_002227</name>
</gene>
<evidence type="ECO:0000256" key="2">
    <source>
        <dbReference type="HAMAP-Rule" id="MF_00048"/>
    </source>
</evidence>
<accession>A0ABX0XD59</accession>
<dbReference type="RefSeq" id="WP_168037482.1">
    <property type="nucleotide sequence ID" value="NZ_JAATJH010000003.1"/>
</dbReference>
<keyword evidence="3" id="KW-0255">Endonuclease</keyword>
<dbReference type="Pfam" id="PF02021">
    <property type="entry name" value="UPF0102"/>
    <property type="match status" value="1"/>
</dbReference>
<protein>
    <recommendedName>
        <fullName evidence="2">UPF0102 protein GGR27_002227</fullName>
    </recommendedName>
</protein>
<keyword evidence="4" id="KW-1185">Reference proteome</keyword>
<dbReference type="CDD" id="cd20736">
    <property type="entry name" value="PoNe_Nuclease"/>
    <property type="match status" value="1"/>
</dbReference>
<keyword evidence="3" id="KW-0540">Nuclease</keyword>